<dbReference type="PANTHER" id="PTHR40734">
    <property type="entry name" value="TRNA-SPECIFIC ADENOSINE DEAMINASE-RELATED"/>
    <property type="match status" value="1"/>
</dbReference>
<organism evidence="1 2">
    <name type="scientific">Candidatus Nanoclepta minutus</name>
    <dbReference type="NCBI Taxonomy" id="1940235"/>
    <lineage>
        <taxon>Archaea</taxon>
        <taxon>Nanobdellota</taxon>
        <taxon>Candidatus Nanoclepta</taxon>
    </lineage>
</organism>
<evidence type="ECO:0000313" key="1">
    <source>
        <dbReference type="EMBL" id="RIB35535.1"/>
    </source>
</evidence>
<protein>
    <recommendedName>
        <fullName evidence="3">DUF655 domain-containing protein</fullName>
    </recommendedName>
</protein>
<dbReference type="Gene3D" id="2.40.50.140">
    <property type="entry name" value="Nucleic acid-binding proteins"/>
    <property type="match status" value="1"/>
</dbReference>
<dbReference type="Gene3D" id="1.10.150.280">
    <property type="entry name" value="AF1531-like domain"/>
    <property type="match status" value="1"/>
</dbReference>
<evidence type="ECO:0008006" key="3">
    <source>
        <dbReference type="Google" id="ProtNLM"/>
    </source>
</evidence>
<dbReference type="InterPro" id="IPR012340">
    <property type="entry name" value="NA-bd_OB-fold"/>
</dbReference>
<comment type="caution">
    <text evidence="1">The sequence shown here is derived from an EMBL/GenBank/DDBJ whole genome shotgun (WGS) entry which is preliminary data.</text>
</comment>
<dbReference type="InterPro" id="IPR007003">
    <property type="entry name" value="DUF655"/>
</dbReference>
<evidence type="ECO:0000313" key="2">
    <source>
        <dbReference type="Proteomes" id="UP000266622"/>
    </source>
</evidence>
<gene>
    <name evidence="1" type="ORF">BXU00_00285</name>
</gene>
<accession>A0A397WN89</accession>
<dbReference type="Pfam" id="PF04919">
    <property type="entry name" value="DUF655"/>
    <property type="match status" value="1"/>
</dbReference>
<dbReference type="PANTHER" id="PTHR40734:SF1">
    <property type="entry name" value="DNA-BINDING PROTEIN"/>
    <property type="match status" value="1"/>
</dbReference>
<sequence length="186" mass="21699">MFKKRLENSKIEEYAVILDFLPLGDPSKNLREPTAYAIGEYYFTLLLLTLKQGTKVEYLEEVYIGSSKREKVKSIIKRLKYEELTLLAKENLENAIMKILEKYESKFVEFFNKAGPINVRLHSLELIPGIGKAVLDRILEEREREPFKSYNDIENRVKGLKNIKKILAQRIIKEISGEEKIKLFTA</sequence>
<name>A0A397WN89_9ARCH</name>
<proteinExistence type="predicted"/>
<dbReference type="Proteomes" id="UP000266622">
    <property type="component" value="Unassembled WGS sequence"/>
</dbReference>
<dbReference type="AlphaFoldDB" id="A0A397WN89"/>
<dbReference type="EMBL" id="MWMI01000001">
    <property type="protein sequence ID" value="RIB35535.1"/>
    <property type="molecule type" value="Genomic_DNA"/>
</dbReference>
<dbReference type="SUPFAM" id="SSF160975">
    <property type="entry name" value="AF1531-like"/>
    <property type="match status" value="1"/>
</dbReference>
<reference evidence="1 2" key="1">
    <citation type="journal article" date="2018" name="Syst. Appl. Microbiol.">
        <title>A new symbiotic nanoarchaeote (Candidatus Nanoclepta minutus) and its host (Zestosphaera tikiterensis gen. nov., sp. nov.) from a New Zealand hot spring.</title>
        <authorList>
            <person name="St John E."/>
            <person name="Liu Y."/>
            <person name="Podar M."/>
            <person name="Stott M.B."/>
            <person name="Meneghin J."/>
            <person name="Chen Z."/>
            <person name="Lagutin K."/>
            <person name="Mitchell K."/>
            <person name="Reysenbach A.L."/>
        </authorList>
    </citation>
    <scope>NUCLEOTIDE SEQUENCE [LARGE SCALE GENOMIC DNA]</scope>
    <source>
        <strain evidence="1">NZ3</strain>
    </source>
</reference>